<sequence length="176" mass="20128">MMLKRGFGGMMLLLLIVACVILWPLYQLFGGARDVEGTEGHLLFQVTALQMELLHKGIQEASAEPVAEELAALKERVFSASYAHEKLTLAVGKESLNELISLRRLSDWIIRVQLAERELSTEESAVLKECHERFTPLFEEYTELFNETGQLYSVRSERLDEEDREIADWLEEQLGL</sequence>
<dbReference type="RefSeq" id="WP_068607397.1">
    <property type="nucleotide sequence ID" value="NZ_CP011388.1"/>
</dbReference>
<accession>A0A172TJG7</accession>
<evidence type="ECO:0000313" key="2">
    <source>
        <dbReference type="Proteomes" id="UP000076927"/>
    </source>
</evidence>
<dbReference type="AlphaFoldDB" id="A0A172TJG7"/>
<proteinExistence type="predicted"/>
<dbReference type="PATRIC" id="fig|1178515.4.peg.2755"/>
<keyword evidence="2" id="KW-1185">Reference proteome</keyword>
<gene>
    <name evidence="1" type="ORF">SY83_13740</name>
</gene>
<evidence type="ECO:0000313" key="1">
    <source>
        <dbReference type="EMBL" id="ANE47150.1"/>
    </source>
</evidence>
<dbReference type="KEGG" id="pswu:SY83_13740"/>
<name>A0A172TJG7_9BACL</name>
<dbReference type="OrthoDB" id="2594503at2"/>
<reference evidence="1 2" key="1">
    <citation type="submission" date="2015-01" db="EMBL/GenBank/DDBJ databases">
        <title>Paenibacillus swuensis/DY6/whole genome sequencing.</title>
        <authorList>
            <person name="Kim M.K."/>
            <person name="Srinivasan S."/>
            <person name="Lee J.-J."/>
        </authorList>
    </citation>
    <scope>NUCLEOTIDE SEQUENCE [LARGE SCALE GENOMIC DNA]</scope>
    <source>
        <strain evidence="1 2">DY6</strain>
    </source>
</reference>
<dbReference type="PROSITE" id="PS51257">
    <property type="entry name" value="PROKAR_LIPOPROTEIN"/>
    <property type="match status" value="1"/>
</dbReference>
<organism evidence="1 2">
    <name type="scientific">Paenibacillus swuensis</name>
    <dbReference type="NCBI Taxonomy" id="1178515"/>
    <lineage>
        <taxon>Bacteria</taxon>
        <taxon>Bacillati</taxon>
        <taxon>Bacillota</taxon>
        <taxon>Bacilli</taxon>
        <taxon>Bacillales</taxon>
        <taxon>Paenibacillaceae</taxon>
        <taxon>Paenibacillus</taxon>
    </lineage>
</organism>
<protein>
    <submittedName>
        <fullName evidence="1">Uncharacterized protein</fullName>
    </submittedName>
</protein>
<dbReference type="STRING" id="1178515.SY83_13740"/>
<dbReference type="Proteomes" id="UP000076927">
    <property type="component" value="Chromosome"/>
</dbReference>
<dbReference type="EMBL" id="CP011388">
    <property type="protein sequence ID" value="ANE47150.1"/>
    <property type="molecule type" value="Genomic_DNA"/>
</dbReference>